<dbReference type="Proteomes" id="UP000325577">
    <property type="component" value="Linkage Group LG3"/>
</dbReference>
<sequence>MMTRKTSGCAICGNSNLASICTACVNYRLWELSETFTTGGGPEKYNSNACTRSHHEWCADLLWRWCLGITEGIHAKGKKIFGKLQDNQREEVAESTSSSLKPKTPPRVLGVILCVN</sequence>
<dbReference type="AlphaFoldDB" id="A0A5J5A8M4"/>
<protein>
    <submittedName>
        <fullName evidence="1">Uncharacterized protein</fullName>
    </submittedName>
</protein>
<organism evidence="1 2">
    <name type="scientific">Nyssa sinensis</name>
    <dbReference type="NCBI Taxonomy" id="561372"/>
    <lineage>
        <taxon>Eukaryota</taxon>
        <taxon>Viridiplantae</taxon>
        <taxon>Streptophyta</taxon>
        <taxon>Embryophyta</taxon>
        <taxon>Tracheophyta</taxon>
        <taxon>Spermatophyta</taxon>
        <taxon>Magnoliopsida</taxon>
        <taxon>eudicotyledons</taxon>
        <taxon>Gunneridae</taxon>
        <taxon>Pentapetalae</taxon>
        <taxon>asterids</taxon>
        <taxon>Cornales</taxon>
        <taxon>Nyssaceae</taxon>
        <taxon>Nyssa</taxon>
    </lineage>
</organism>
<evidence type="ECO:0000313" key="2">
    <source>
        <dbReference type="Proteomes" id="UP000325577"/>
    </source>
</evidence>
<gene>
    <name evidence="1" type="ORF">F0562_008029</name>
</gene>
<accession>A0A5J5A8M4</accession>
<dbReference type="EMBL" id="CM018046">
    <property type="protein sequence ID" value="KAA8526232.1"/>
    <property type="molecule type" value="Genomic_DNA"/>
</dbReference>
<proteinExistence type="predicted"/>
<evidence type="ECO:0000313" key="1">
    <source>
        <dbReference type="EMBL" id="KAA8526232.1"/>
    </source>
</evidence>
<name>A0A5J5A8M4_9ASTE</name>
<reference evidence="1 2" key="1">
    <citation type="submission" date="2019-09" db="EMBL/GenBank/DDBJ databases">
        <title>A chromosome-level genome assembly of the Chinese tupelo Nyssa sinensis.</title>
        <authorList>
            <person name="Yang X."/>
            <person name="Kang M."/>
            <person name="Yang Y."/>
            <person name="Xiong H."/>
            <person name="Wang M."/>
            <person name="Zhang Z."/>
            <person name="Wang Z."/>
            <person name="Wu H."/>
            <person name="Ma T."/>
            <person name="Liu J."/>
            <person name="Xi Z."/>
        </authorList>
    </citation>
    <scope>NUCLEOTIDE SEQUENCE [LARGE SCALE GENOMIC DNA]</scope>
    <source>
        <strain evidence="1">J267</strain>
        <tissue evidence="1">Leaf</tissue>
    </source>
</reference>
<keyword evidence="2" id="KW-1185">Reference proteome</keyword>